<dbReference type="RefSeq" id="WP_134387485.1">
    <property type="nucleotide sequence ID" value="NZ_BMWW01000002.1"/>
</dbReference>
<gene>
    <name evidence="3" type="ORF">E1742_23430</name>
    <name evidence="2" type="ORF">GCM10007388_17870</name>
</gene>
<accession>A0A4P7BIR1</accession>
<reference evidence="3 4" key="2">
    <citation type="submission" date="2019-03" db="EMBL/GenBank/DDBJ databases">
        <title>Draft Genome Sequences of Six Type Strains of the Genus Massilia.</title>
        <authorList>
            <person name="Miess H."/>
            <person name="Frediansyhah A."/>
            <person name="Gross H."/>
        </authorList>
    </citation>
    <scope>NUCLEOTIDE SEQUENCE [LARGE SCALE GENOMIC DNA]</scope>
    <source>
        <strain evidence="3 4">DSM 17505</strain>
    </source>
</reference>
<reference evidence="2" key="3">
    <citation type="submission" date="2022-12" db="EMBL/GenBank/DDBJ databases">
        <authorList>
            <person name="Sun Q."/>
            <person name="Kim S."/>
        </authorList>
    </citation>
    <scope>NUCLEOTIDE SEQUENCE</scope>
    <source>
        <strain evidence="2">KCTC 12344</strain>
    </source>
</reference>
<organism evidence="2 5">
    <name type="scientific">Pseudoduganella plicata</name>
    <dbReference type="NCBI Taxonomy" id="321984"/>
    <lineage>
        <taxon>Bacteria</taxon>
        <taxon>Pseudomonadati</taxon>
        <taxon>Pseudomonadota</taxon>
        <taxon>Betaproteobacteria</taxon>
        <taxon>Burkholderiales</taxon>
        <taxon>Oxalobacteraceae</taxon>
        <taxon>Telluria group</taxon>
        <taxon>Pseudoduganella</taxon>
    </lineage>
</organism>
<keyword evidence="4" id="KW-1185">Reference proteome</keyword>
<dbReference type="EMBL" id="BMWW01000002">
    <property type="protein sequence ID" value="GGY85066.1"/>
    <property type="molecule type" value="Genomic_DNA"/>
</dbReference>
<evidence type="ECO:0000313" key="2">
    <source>
        <dbReference type="EMBL" id="GGY85066.1"/>
    </source>
</evidence>
<dbReference type="AlphaFoldDB" id="A0A4P7BIR1"/>
<dbReference type="InterPro" id="IPR010869">
    <property type="entry name" value="DUF1501"/>
</dbReference>
<proteinExistence type="predicted"/>
<evidence type="ECO:0000256" key="1">
    <source>
        <dbReference type="SAM" id="SignalP"/>
    </source>
</evidence>
<dbReference type="Proteomes" id="UP000619512">
    <property type="component" value="Unassembled WGS sequence"/>
</dbReference>
<dbReference type="Proteomes" id="UP000294359">
    <property type="component" value="Chromosome"/>
</dbReference>
<dbReference type="InterPro" id="IPR006311">
    <property type="entry name" value="TAT_signal"/>
</dbReference>
<dbReference type="PANTHER" id="PTHR43737:SF1">
    <property type="entry name" value="DUF1501 DOMAIN-CONTAINING PROTEIN"/>
    <property type="match status" value="1"/>
</dbReference>
<dbReference type="PROSITE" id="PS51318">
    <property type="entry name" value="TAT"/>
    <property type="match status" value="1"/>
</dbReference>
<dbReference type="Pfam" id="PF07394">
    <property type="entry name" value="DUF1501"/>
    <property type="match status" value="1"/>
</dbReference>
<dbReference type="PANTHER" id="PTHR43737">
    <property type="entry name" value="BLL7424 PROTEIN"/>
    <property type="match status" value="1"/>
</dbReference>
<evidence type="ECO:0000313" key="5">
    <source>
        <dbReference type="Proteomes" id="UP000619512"/>
    </source>
</evidence>
<protein>
    <submittedName>
        <fullName evidence="3">DUF1501 domain-containing protein</fullName>
    </submittedName>
</protein>
<dbReference type="OrthoDB" id="9779968at2"/>
<keyword evidence="1" id="KW-0732">Signal</keyword>
<feature type="chain" id="PRO_5044606877" evidence="1">
    <location>
        <begin position="27"/>
        <end position="475"/>
    </location>
</feature>
<evidence type="ECO:0000313" key="4">
    <source>
        <dbReference type="Proteomes" id="UP000294359"/>
    </source>
</evidence>
<dbReference type="EMBL" id="CP038026">
    <property type="protein sequence ID" value="QBQ38786.1"/>
    <property type="molecule type" value="Genomic_DNA"/>
</dbReference>
<evidence type="ECO:0000313" key="3">
    <source>
        <dbReference type="EMBL" id="QBQ38786.1"/>
    </source>
</evidence>
<feature type="signal peptide" evidence="1">
    <location>
        <begin position="1"/>
        <end position="26"/>
    </location>
</feature>
<reference evidence="2" key="1">
    <citation type="journal article" date="2014" name="Int. J. Syst. Evol. Microbiol.">
        <title>Complete genome sequence of Corynebacterium casei LMG S-19264T (=DSM 44701T), isolated from a smear-ripened cheese.</title>
        <authorList>
            <consortium name="US DOE Joint Genome Institute (JGI-PGF)"/>
            <person name="Walter F."/>
            <person name="Albersmeier A."/>
            <person name="Kalinowski J."/>
            <person name="Ruckert C."/>
        </authorList>
    </citation>
    <scope>NUCLEOTIDE SEQUENCE</scope>
    <source>
        <strain evidence="2">KCTC 12344</strain>
    </source>
</reference>
<sequence length="475" mass="49866">MNDQITRRRFLGGLLAAAGSSAAPFALNLAAVGNAAAATATDYKALVCLFMTGGNDHYNTLLATDPESWREYLRLRDTGDARSIALPAVGAAKGVLPITPKTSQAGRSFALHPQLTGLKALFDAGRAAAVANVGPLIVPTTRAQYLGRAVPLPPKLFSHNDQQAVWQASRPEGARVGWGGRMADMLRSSNGNSSFACVSTTGNAVYLNGQYMRQYQIAADGELASIDGLNGNVYAGTAPLRAIVTGRTAGVIGSAYADIVDRAIDLEATLSSALVPGGAGGVPAPPPFIVPSTGSSSVNPLALQLQTVARMIASRNKLGMKRQVFFVNLGSFDTHDNQKVRQADLLARLSHALSYFDSVLGSLVGTDMRKQVTTFTASDFGRALTSNGDGTDHGWGSHHFVVGGAVAGRNIYGTMPEIGLGHAHDVSQGSLLPNYSVEQYGATLAKWFGLSASQTLEAFPNLVNFTQRDLGFMIA</sequence>
<name>A0A4P7BIR1_9BURK</name>